<feature type="chain" id="PRO_5024356348" evidence="1">
    <location>
        <begin position="22"/>
        <end position="118"/>
    </location>
</feature>
<keyword evidence="2" id="KW-0418">Kinase</keyword>
<gene>
    <name evidence="2" type="ORF">D8674_011704</name>
</gene>
<proteinExistence type="predicted"/>
<keyword evidence="3" id="KW-1185">Reference proteome</keyword>
<name>A0A5N5FZL1_9ROSA</name>
<keyword evidence="2" id="KW-0430">Lectin</keyword>
<reference evidence="2 3" key="1">
    <citation type="submission" date="2019-09" db="EMBL/GenBank/DDBJ databases">
        <authorList>
            <person name="Ou C."/>
        </authorList>
    </citation>
    <scope>NUCLEOTIDE SEQUENCE [LARGE SCALE GENOMIC DNA]</scope>
    <source>
        <strain evidence="2">S2</strain>
        <tissue evidence="2">Leaf</tissue>
    </source>
</reference>
<dbReference type="GO" id="GO:0030246">
    <property type="term" value="F:carbohydrate binding"/>
    <property type="evidence" value="ECO:0007669"/>
    <property type="project" value="UniProtKB-KW"/>
</dbReference>
<dbReference type="AlphaFoldDB" id="A0A5N5FZL1"/>
<dbReference type="GO" id="GO:0016301">
    <property type="term" value="F:kinase activity"/>
    <property type="evidence" value="ECO:0007669"/>
    <property type="project" value="UniProtKB-KW"/>
</dbReference>
<organism evidence="2 3">
    <name type="scientific">Pyrus ussuriensis x Pyrus communis</name>
    <dbReference type="NCBI Taxonomy" id="2448454"/>
    <lineage>
        <taxon>Eukaryota</taxon>
        <taxon>Viridiplantae</taxon>
        <taxon>Streptophyta</taxon>
        <taxon>Embryophyta</taxon>
        <taxon>Tracheophyta</taxon>
        <taxon>Spermatophyta</taxon>
        <taxon>Magnoliopsida</taxon>
        <taxon>eudicotyledons</taxon>
        <taxon>Gunneridae</taxon>
        <taxon>Pentapetalae</taxon>
        <taxon>rosids</taxon>
        <taxon>fabids</taxon>
        <taxon>Rosales</taxon>
        <taxon>Rosaceae</taxon>
        <taxon>Amygdaloideae</taxon>
        <taxon>Maleae</taxon>
        <taxon>Pyrus</taxon>
    </lineage>
</organism>
<feature type="signal peptide" evidence="1">
    <location>
        <begin position="1"/>
        <end position="21"/>
    </location>
</feature>
<sequence length="118" mass="12582">MLHQGKKFFFSFFFLLGYATAKQQSRWCNVSTGRNQELGLARAEGNGTLRCKAGRAVRINPLGLARVAVVAVVNRAIEDGASTIRAAEDEVSDEQTAECKVAAECGMAAGYGVAANEP</sequence>
<accession>A0A5N5FZL1</accession>
<dbReference type="Proteomes" id="UP000327157">
    <property type="component" value="Chromosome 14"/>
</dbReference>
<evidence type="ECO:0000256" key="1">
    <source>
        <dbReference type="SAM" id="SignalP"/>
    </source>
</evidence>
<keyword evidence="2" id="KW-0675">Receptor</keyword>
<reference evidence="3" key="2">
    <citation type="submission" date="2019-10" db="EMBL/GenBank/DDBJ databases">
        <title>A de novo genome assembly of a pear dwarfing rootstock.</title>
        <authorList>
            <person name="Wang F."/>
            <person name="Wang J."/>
            <person name="Li S."/>
            <person name="Zhang Y."/>
            <person name="Fang M."/>
            <person name="Ma L."/>
            <person name="Zhao Y."/>
            <person name="Jiang S."/>
        </authorList>
    </citation>
    <scope>NUCLEOTIDE SEQUENCE [LARGE SCALE GENOMIC DNA]</scope>
</reference>
<comment type="caution">
    <text evidence="2">The sequence shown here is derived from an EMBL/GenBank/DDBJ whole genome shotgun (WGS) entry which is preliminary data.</text>
</comment>
<evidence type="ECO:0000313" key="3">
    <source>
        <dbReference type="Proteomes" id="UP000327157"/>
    </source>
</evidence>
<keyword evidence="2" id="KW-0808">Transferase</keyword>
<evidence type="ECO:0000313" key="2">
    <source>
        <dbReference type="EMBL" id="KAB2608536.1"/>
    </source>
</evidence>
<protein>
    <submittedName>
        <fullName evidence="2">L-type lectin-domain containing receptor kinase S.5</fullName>
    </submittedName>
</protein>
<keyword evidence="1" id="KW-0732">Signal</keyword>
<reference evidence="2 3" key="3">
    <citation type="submission" date="2019-11" db="EMBL/GenBank/DDBJ databases">
        <title>A de novo genome assembly of a pear dwarfing rootstock.</title>
        <authorList>
            <person name="Wang F."/>
            <person name="Wang J."/>
            <person name="Li S."/>
            <person name="Zhang Y."/>
            <person name="Fang M."/>
            <person name="Ma L."/>
            <person name="Zhao Y."/>
            <person name="Jiang S."/>
        </authorList>
    </citation>
    <scope>NUCLEOTIDE SEQUENCE [LARGE SCALE GENOMIC DNA]</scope>
    <source>
        <strain evidence="2">S2</strain>
        <tissue evidence="2">Leaf</tissue>
    </source>
</reference>
<dbReference type="EMBL" id="SMOL01000553">
    <property type="protein sequence ID" value="KAB2608536.1"/>
    <property type="molecule type" value="Genomic_DNA"/>
</dbReference>